<evidence type="ECO:0000313" key="6">
    <source>
        <dbReference type="EMBL" id="OAT86684.1"/>
    </source>
</evidence>
<dbReference type="FunFam" id="3.40.50.280:FF:000003">
    <property type="entry name" value="Dimethylamine methyltransferase corrinoid protein"/>
    <property type="match status" value="1"/>
</dbReference>
<dbReference type="Gene3D" id="1.10.1240.10">
    <property type="entry name" value="Methionine synthase domain"/>
    <property type="match status" value="1"/>
</dbReference>
<evidence type="ECO:0000256" key="1">
    <source>
        <dbReference type="ARBA" id="ARBA00010854"/>
    </source>
</evidence>
<organism evidence="6 7">
    <name type="scientific">Desulfotomaculum copahuensis</name>
    <dbReference type="NCBI Taxonomy" id="1838280"/>
    <lineage>
        <taxon>Bacteria</taxon>
        <taxon>Bacillati</taxon>
        <taxon>Bacillota</taxon>
        <taxon>Clostridia</taxon>
        <taxon>Eubacteriales</taxon>
        <taxon>Desulfotomaculaceae</taxon>
        <taxon>Desulfotomaculum</taxon>
    </lineage>
</organism>
<dbReference type="GO" id="GO:0032259">
    <property type="term" value="P:methylation"/>
    <property type="evidence" value="ECO:0007669"/>
    <property type="project" value="UniProtKB-KW"/>
</dbReference>
<dbReference type="AlphaFoldDB" id="A0A1B7LJE6"/>
<evidence type="ECO:0000313" key="7">
    <source>
        <dbReference type="Proteomes" id="UP000078532"/>
    </source>
</evidence>
<dbReference type="GO" id="GO:0046653">
    <property type="term" value="P:tetrahydrofolate metabolic process"/>
    <property type="evidence" value="ECO:0007669"/>
    <property type="project" value="TreeGrafter"/>
</dbReference>
<dbReference type="SMART" id="SM01018">
    <property type="entry name" value="B12-binding_2"/>
    <property type="match status" value="1"/>
</dbReference>
<reference evidence="6 7" key="1">
    <citation type="submission" date="2016-04" db="EMBL/GenBank/DDBJ databases">
        <authorList>
            <person name="Evans L.H."/>
            <person name="Alamgir A."/>
            <person name="Owens N."/>
            <person name="Weber N.D."/>
            <person name="Virtaneva K."/>
            <person name="Barbian K."/>
            <person name="Babar A."/>
            <person name="Rosenke K."/>
        </authorList>
    </citation>
    <scope>NUCLEOTIDE SEQUENCE [LARGE SCALE GENOMIC DNA]</scope>
    <source>
        <strain evidence="6 7">LMa1</strain>
    </source>
</reference>
<dbReference type="PANTHER" id="PTHR45833:SF1">
    <property type="entry name" value="METHIONINE SYNTHASE"/>
    <property type="match status" value="1"/>
</dbReference>
<evidence type="ECO:0000259" key="4">
    <source>
        <dbReference type="PROSITE" id="PS51332"/>
    </source>
</evidence>
<keyword evidence="2" id="KW-0479">Metal-binding</keyword>
<gene>
    <name evidence="6" type="ORF">A6M21_02355</name>
</gene>
<dbReference type="InterPro" id="IPR036594">
    <property type="entry name" value="Meth_synthase_dom"/>
</dbReference>
<dbReference type="OrthoDB" id="9803687at2"/>
<evidence type="ECO:0000256" key="2">
    <source>
        <dbReference type="ARBA" id="ARBA00022723"/>
    </source>
</evidence>
<feature type="domain" description="B12-binding" evidence="4">
    <location>
        <begin position="89"/>
        <end position="212"/>
    </location>
</feature>
<dbReference type="GO" id="GO:0050667">
    <property type="term" value="P:homocysteine metabolic process"/>
    <property type="evidence" value="ECO:0007669"/>
    <property type="project" value="TreeGrafter"/>
</dbReference>
<dbReference type="GO" id="GO:0031419">
    <property type="term" value="F:cobalamin binding"/>
    <property type="evidence" value="ECO:0007669"/>
    <property type="project" value="InterPro"/>
</dbReference>
<dbReference type="CDD" id="cd02070">
    <property type="entry name" value="corrinoid_protein_B12-BD"/>
    <property type="match status" value="1"/>
</dbReference>
<comment type="caution">
    <text evidence="6">The sequence shown here is derived from an EMBL/GenBank/DDBJ whole genome shotgun (WGS) entry which is preliminary data.</text>
</comment>
<accession>A0A1B7LJE6</accession>
<dbReference type="SUPFAM" id="SSF47644">
    <property type="entry name" value="Methionine synthase domain"/>
    <property type="match status" value="1"/>
</dbReference>
<protein>
    <submittedName>
        <fullName evidence="6">Methyltransferase</fullName>
    </submittedName>
</protein>
<name>A0A1B7LJE6_9FIRM</name>
<dbReference type="Gene3D" id="3.40.50.280">
    <property type="entry name" value="Cobalamin-binding domain"/>
    <property type="match status" value="1"/>
</dbReference>
<comment type="similarity">
    <text evidence="1">Belongs to the methylamine corrinoid protein family.</text>
</comment>
<dbReference type="STRING" id="1838280.A6M21_02355"/>
<sequence>MSLLAEIKAATIAGKAPVVEDLTRQALENGLTLDDIITDGYIAAMTVVGEKFKNNEIFVPEMLVAARAMKMGLKVLEPAITAAGERKYLGKIILGTVQGDLHDIGKNLVGMMLQGAGYEVIDLGTDVKAEKFITAIKEHQPQVVGLSALLTTTMRFMGETVKAIGDAYQGQVKVIVGGAPVSERFAGEIGADGYAADAGSAVDRVRELIGRD</sequence>
<keyword evidence="6" id="KW-0489">Methyltransferase</keyword>
<dbReference type="Proteomes" id="UP000078532">
    <property type="component" value="Unassembled WGS sequence"/>
</dbReference>
<proteinExistence type="inferred from homology"/>
<feature type="domain" description="B12-binding N-terminal" evidence="5">
    <location>
        <begin position="1"/>
        <end position="88"/>
    </location>
</feature>
<dbReference type="Pfam" id="PF02310">
    <property type="entry name" value="B12-binding"/>
    <property type="match status" value="1"/>
</dbReference>
<dbReference type="PANTHER" id="PTHR45833">
    <property type="entry name" value="METHIONINE SYNTHASE"/>
    <property type="match status" value="1"/>
</dbReference>
<dbReference type="InterPro" id="IPR006158">
    <property type="entry name" value="Cobalamin-bd"/>
</dbReference>
<dbReference type="RefSeq" id="WP_066666001.1">
    <property type="nucleotide sequence ID" value="NZ_LYVF01000009.1"/>
</dbReference>
<dbReference type="EMBL" id="LYVF01000009">
    <property type="protein sequence ID" value="OAT86684.1"/>
    <property type="molecule type" value="Genomic_DNA"/>
</dbReference>
<dbReference type="Pfam" id="PF02607">
    <property type="entry name" value="B12-binding_2"/>
    <property type="match status" value="1"/>
</dbReference>
<keyword evidence="6" id="KW-0808">Transferase</keyword>
<evidence type="ECO:0000259" key="5">
    <source>
        <dbReference type="PROSITE" id="PS51337"/>
    </source>
</evidence>
<dbReference type="SUPFAM" id="SSF52242">
    <property type="entry name" value="Cobalamin (vitamin B12)-binding domain"/>
    <property type="match status" value="1"/>
</dbReference>
<dbReference type="InterPro" id="IPR036724">
    <property type="entry name" value="Cobalamin-bd_sf"/>
</dbReference>
<dbReference type="PROSITE" id="PS51332">
    <property type="entry name" value="B12_BINDING"/>
    <property type="match status" value="1"/>
</dbReference>
<keyword evidence="3" id="KW-0170">Cobalt</keyword>
<dbReference type="GO" id="GO:0008705">
    <property type="term" value="F:methionine synthase activity"/>
    <property type="evidence" value="ECO:0007669"/>
    <property type="project" value="TreeGrafter"/>
</dbReference>
<dbReference type="InterPro" id="IPR050554">
    <property type="entry name" value="Met_Synthase/Corrinoid"/>
</dbReference>
<evidence type="ECO:0000256" key="3">
    <source>
        <dbReference type="ARBA" id="ARBA00023285"/>
    </source>
</evidence>
<dbReference type="GO" id="GO:0046872">
    <property type="term" value="F:metal ion binding"/>
    <property type="evidence" value="ECO:0007669"/>
    <property type="project" value="UniProtKB-KW"/>
</dbReference>
<dbReference type="InterPro" id="IPR003759">
    <property type="entry name" value="Cbl-bd_cap"/>
</dbReference>
<keyword evidence="7" id="KW-1185">Reference proteome</keyword>
<dbReference type="GO" id="GO:0005829">
    <property type="term" value="C:cytosol"/>
    <property type="evidence" value="ECO:0007669"/>
    <property type="project" value="TreeGrafter"/>
</dbReference>
<dbReference type="PROSITE" id="PS51337">
    <property type="entry name" value="B12_BINDING_NTER"/>
    <property type="match status" value="1"/>
</dbReference>